<dbReference type="Proteomes" id="UP000034492">
    <property type="component" value="Unassembled WGS sequence"/>
</dbReference>
<evidence type="ECO:0000259" key="2">
    <source>
        <dbReference type="SMART" id="SM00460"/>
    </source>
</evidence>
<reference evidence="3 4" key="1">
    <citation type="journal article" date="2015" name="Nature">
        <title>rRNA introns, odd ribosomes, and small enigmatic genomes across a large radiation of phyla.</title>
        <authorList>
            <person name="Brown C.T."/>
            <person name="Hug L.A."/>
            <person name="Thomas B.C."/>
            <person name="Sharon I."/>
            <person name="Castelle C.J."/>
            <person name="Singh A."/>
            <person name="Wilkins M.J."/>
            <person name="Williams K.H."/>
            <person name="Banfield J.F."/>
        </authorList>
    </citation>
    <scope>NUCLEOTIDE SEQUENCE [LARGE SCALE GENOMIC DNA]</scope>
</reference>
<dbReference type="InterPro" id="IPR002931">
    <property type="entry name" value="Transglutaminase-like"/>
</dbReference>
<dbReference type="GO" id="GO:0006508">
    <property type="term" value="P:proteolysis"/>
    <property type="evidence" value="ECO:0007669"/>
    <property type="project" value="UniProtKB-KW"/>
</dbReference>
<keyword evidence="1" id="KW-0472">Membrane</keyword>
<dbReference type="SUPFAM" id="SSF54001">
    <property type="entry name" value="Cysteine proteinases"/>
    <property type="match status" value="1"/>
</dbReference>
<feature type="domain" description="Transglutaminase-like" evidence="2">
    <location>
        <begin position="370"/>
        <end position="440"/>
    </location>
</feature>
<dbReference type="AlphaFoldDB" id="A0A0G0EMH9"/>
<keyword evidence="3" id="KW-0378">Hydrolase</keyword>
<sequence length="639" mass="72255">MYREFSHFVRKVFTLGFFLFILHNSNLIFPVHAEGEFQTTYNITYDVNELGETLVNENIILKNLTDKFYPSNFSLTIGAFKLDGVLASDSIGQLPVKLENQPKKTVINVDLINQQIVGKEKEYTFNLKFKSTDFSTKIGNVWQISIPKVNSTSKDDIYNLSVLVPVSFGDPATIIPEPEETSEIGGKLKFDYSQEKIINSGILANFGTNQVGDFKIIFNVYNPGFLSKEVLVPIPPNTSYQQVIIKSIEPKPENVIKDFDGNYQALFRLERNQFTTVTVTGSVNLYASPILERKLLTAKEQEGYKTSQKFWEKDSIGVKVKVKELLSSESALSTNEKVRVINKYISETLAFDSERIKSNDFARLGALAALNNPQKSLSSEYTDLFVAMARAADIPARALVGYAYSNNLDIRPLSFQGTKLHNWPEYYDSERGWVMVDPTWQSTSGGVDYFTFFDLNHFVTAIRGSYSILSYPLDSIELKFVDELPNPESKIKLNLDSADLVYSGIPSKVKVKVENLGNYEYESKNLTLSAGRVNLILSRENNLIDGGTEGKVIKTPVIPPLGYIEYEFDLRTPYVWQSFDDVLSLQIGDEVLNKKIEIKPIIAYRFFYPVLISLTLVIFSAYILSLILHLKFPKGHSSR</sequence>
<dbReference type="InterPro" id="IPR038765">
    <property type="entry name" value="Papain-like_cys_pep_sf"/>
</dbReference>
<dbReference type="SMART" id="SM00460">
    <property type="entry name" value="TGc"/>
    <property type="match status" value="1"/>
</dbReference>
<dbReference type="GO" id="GO:0008233">
    <property type="term" value="F:peptidase activity"/>
    <property type="evidence" value="ECO:0007669"/>
    <property type="project" value="UniProtKB-KW"/>
</dbReference>
<comment type="caution">
    <text evidence="3">The sequence shown here is derived from an EMBL/GenBank/DDBJ whole genome shotgun (WGS) entry which is preliminary data.</text>
</comment>
<evidence type="ECO:0000313" key="3">
    <source>
        <dbReference type="EMBL" id="KKQ08288.1"/>
    </source>
</evidence>
<keyword evidence="3" id="KW-0645">Protease</keyword>
<evidence type="ECO:0000313" key="4">
    <source>
        <dbReference type="Proteomes" id="UP000034492"/>
    </source>
</evidence>
<dbReference type="EMBL" id="LBSA01000028">
    <property type="protein sequence ID" value="KKQ08288.1"/>
    <property type="molecule type" value="Genomic_DNA"/>
</dbReference>
<proteinExistence type="predicted"/>
<keyword evidence="1" id="KW-1133">Transmembrane helix</keyword>
<accession>A0A0G0EMH9</accession>
<dbReference type="Gene3D" id="3.10.620.30">
    <property type="match status" value="1"/>
</dbReference>
<organism evidence="3 4">
    <name type="scientific">Candidatus Daviesbacteria bacterium GW2011_GWB1_36_5</name>
    <dbReference type="NCBI Taxonomy" id="1618426"/>
    <lineage>
        <taxon>Bacteria</taxon>
        <taxon>Candidatus Daviesiibacteriota</taxon>
    </lineage>
</organism>
<name>A0A0G0EMH9_9BACT</name>
<dbReference type="PANTHER" id="PTHR33490">
    <property type="entry name" value="BLR5614 PROTEIN-RELATED"/>
    <property type="match status" value="1"/>
</dbReference>
<evidence type="ECO:0000256" key="1">
    <source>
        <dbReference type="SAM" id="Phobius"/>
    </source>
</evidence>
<dbReference type="Pfam" id="PF01841">
    <property type="entry name" value="Transglut_core"/>
    <property type="match status" value="1"/>
</dbReference>
<feature type="transmembrane region" description="Helical" evidence="1">
    <location>
        <begin position="606"/>
        <end position="630"/>
    </location>
</feature>
<keyword evidence="1" id="KW-0812">Transmembrane</keyword>
<protein>
    <submittedName>
        <fullName evidence="3">Membrane-bound protease</fullName>
    </submittedName>
</protein>
<gene>
    <name evidence="3" type="ORF">US19_C0028G0006</name>
</gene>